<comment type="caution">
    <text evidence="1">The sequence shown here is derived from an EMBL/GenBank/DDBJ whole genome shotgun (WGS) entry which is preliminary data.</text>
</comment>
<organism evidence="1 2">
    <name type="scientific">Peronosclerospora sorghi</name>
    <dbReference type="NCBI Taxonomy" id="230839"/>
    <lineage>
        <taxon>Eukaryota</taxon>
        <taxon>Sar</taxon>
        <taxon>Stramenopiles</taxon>
        <taxon>Oomycota</taxon>
        <taxon>Peronosporomycetes</taxon>
        <taxon>Peronosporales</taxon>
        <taxon>Peronosporaceae</taxon>
        <taxon>Peronosclerospora</taxon>
    </lineage>
</organism>
<protein>
    <submittedName>
        <fullName evidence="1">Uncharacterized protein</fullName>
    </submittedName>
</protein>
<proteinExistence type="predicted"/>
<dbReference type="EMBL" id="CM047583">
    <property type="protein sequence ID" value="KAI9913299.1"/>
    <property type="molecule type" value="Genomic_DNA"/>
</dbReference>
<name>A0ACC0W3J2_9STRA</name>
<sequence length="122" mass="14523">MARKEEINSVSQFFIELDREFVPTDLQQRLRDDINNLRQKDCKNLADYISKLRYLNLQPKGTNEIDKIVYFQRGLRQATKEEVLYRRCATLAEAITVALDFERSHTYQRRYDPPLSVSIYIC</sequence>
<evidence type="ECO:0000313" key="1">
    <source>
        <dbReference type="EMBL" id="KAI9913299.1"/>
    </source>
</evidence>
<keyword evidence="2" id="KW-1185">Reference proteome</keyword>
<gene>
    <name evidence="1" type="ORF">PsorP6_006213</name>
</gene>
<reference evidence="1 2" key="1">
    <citation type="journal article" date="2022" name="bioRxiv">
        <title>The genome of the oomycete Peronosclerospora sorghi, a cosmopolitan pathogen of maize and sorghum, is inflated with dispersed pseudogenes.</title>
        <authorList>
            <person name="Fletcher K."/>
            <person name="Martin F."/>
            <person name="Isakeit T."/>
            <person name="Cavanaugh K."/>
            <person name="Magill C."/>
            <person name="Michelmore R."/>
        </authorList>
    </citation>
    <scope>NUCLEOTIDE SEQUENCE [LARGE SCALE GENOMIC DNA]</scope>
    <source>
        <strain evidence="1">P6</strain>
    </source>
</reference>
<accession>A0ACC0W3J2</accession>
<evidence type="ECO:0000313" key="2">
    <source>
        <dbReference type="Proteomes" id="UP001163321"/>
    </source>
</evidence>
<dbReference type="Proteomes" id="UP001163321">
    <property type="component" value="Chromosome 4"/>
</dbReference>